<feature type="transmembrane region" description="Helical" evidence="8">
    <location>
        <begin position="100"/>
        <end position="122"/>
    </location>
</feature>
<comment type="subcellular location">
    <subcellularLocation>
        <location evidence="1">Cell membrane</location>
        <topology evidence="1">Multi-pass membrane protein</topology>
    </subcellularLocation>
</comment>
<keyword evidence="2" id="KW-0813">Transport</keyword>
<feature type="non-terminal residue" evidence="10">
    <location>
        <position position="1"/>
    </location>
</feature>
<dbReference type="Gene3D" id="1.20.1250.20">
    <property type="entry name" value="MFS general substrate transporter like domains"/>
    <property type="match status" value="1"/>
</dbReference>
<dbReference type="AlphaFoldDB" id="X1IHJ1"/>
<feature type="transmembrane region" description="Helical" evidence="8">
    <location>
        <begin position="65"/>
        <end position="88"/>
    </location>
</feature>
<dbReference type="GO" id="GO:0022857">
    <property type="term" value="F:transmembrane transporter activity"/>
    <property type="evidence" value="ECO:0007669"/>
    <property type="project" value="InterPro"/>
</dbReference>
<reference evidence="10" key="1">
    <citation type="journal article" date="2014" name="Front. Microbiol.">
        <title>High frequency of phylogenetically diverse reductive dehalogenase-homologous genes in deep subseafloor sedimentary metagenomes.</title>
        <authorList>
            <person name="Kawai M."/>
            <person name="Futagami T."/>
            <person name="Toyoda A."/>
            <person name="Takaki Y."/>
            <person name="Nishi S."/>
            <person name="Hori S."/>
            <person name="Arai W."/>
            <person name="Tsubouchi T."/>
            <person name="Morono Y."/>
            <person name="Uchiyama I."/>
            <person name="Ito T."/>
            <person name="Fujiyama A."/>
            <person name="Inagaki F."/>
            <person name="Takami H."/>
        </authorList>
    </citation>
    <scope>NUCLEOTIDE SEQUENCE</scope>
    <source>
        <strain evidence="10">Expedition CK06-06</strain>
    </source>
</reference>
<evidence type="ECO:0000256" key="3">
    <source>
        <dbReference type="ARBA" id="ARBA00022475"/>
    </source>
</evidence>
<sequence>AREVLRGGPHTMGFLVAAPGVGAILGAAFLATRRTVLGVPRLLVVASALFGIGVIAFSLSTQLHLSMAFLAVAGFGLMVHMASSNILLQTVADEDKRGRVMSFYTLAFMGMMPLGSLIAGAMAKVFGAPGAVLACGVASIVGSVVFAAALGRINRSLRPVLEAKGFLSPVSGISTPIPAAGAAPVAGPPPPDSAGGEEPT</sequence>
<feature type="transmembrane region" description="Helical" evidence="8">
    <location>
        <begin position="42"/>
        <end position="59"/>
    </location>
</feature>
<dbReference type="PANTHER" id="PTHR23513">
    <property type="entry name" value="INTEGRAL MEMBRANE EFFLUX PROTEIN-RELATED"/>
    <property type="match status" value="1"/>
</dbReference>
<protein>
    <recommendedName>
        <fullName evidence="9">Major facilitator superfamily (MFS) profile domain-containing protein</fullName>
    </recommendedName>
</protein>
<evidence type="ECO:0000256" key="7">
    <source>
        <dbReference type="SAM" id="MobiDB-lite"/>
    </source>
</evidence>
<keyword evidence="6 8" id="KW-0472">Membrane</keyword>
<proteinExistence type="predicted"/>
<evidence type="ECO:0000256" key="5">
    <source>
        <dbReference type="ARBA" id="ARBA00022989"/>
    </source>
</evidence>
<keyword evidence="3" id="KW-1003">Cell membrane</keyword>
<dbReference type="InterPro" id="IPR010290">
    <property type="entry name" value="TM_effector"/>
</dbReference>
<organism evidence="10">
    <name type="scientific">marine sediment metagenome</name>
    <dbReference type="NCBI Taxonomy" id="412755"/>
    <lineage>
        <taxon>unclassified sequences</taxon>
        <taxon>metagenomes</taxon>
        <taxon>ecological metagenomes</taxon>
    </lineage>
</organism>
<gene>
    <name evidence="10" type="ORF">S03H2_50861</name>
</gene>
<feature type="region of interest" description="Disordered" evidence="7">
    <location>
        <begin position="181"/>
        <end position="200"/>
    </location>
</feature>
<evidence type="ECO:0000256" key="1">
    <source>
        <dbReference type="ARBA" id="ARBA00004651"/>
    </source>
</evidence>
<dbReference type="PROSITE" id="PS50850">
    <property type="entry name" value="MFS"/>
    <property type="match status" value="1"/>
</dbReference>
<feature type="transmembrane region" description="Helical" evidence="8">
    <location>
        <begin position="128"/>
        <end position="150"/>
    </location>
</feature>
<dbReference type="InterPro" id="IPR020846">
    <property type="entry name" value="MFS_dom"/>
</dbReference>
<evidence type="ECO:0000256" key="6">
    <source>
        <dbReference type="ARBA" id="ARBA00023136"/>
    </source>
</evidence>
<keyword evidence="4 8" id="KW-0812">Transmembrane</keyword>
<dbReference type="SUPFAM" id="SSF103473">
    <property type="entry name" value="MFS general substrate transporter"/>
    <property type="match status" value="1"/>
</dbReference>
<evidence type="ECO:0000256" key="8">
    <source>
        <dbReference type="SAM" id="Phobius"/>
    </source>
</evidence>
<feature type="domain" description="Major facilitator superfamily (MFS) profile" evidence="9">
    <location>
        <begin position="1"/>
        <end position="200"/>
    </location>
</feature>
<feature type="transmembrane region" description="Helical" evidence="8">
    <location>
        <begin position="12"/>
        <end position="30"/>
    </location>
</feature>
<keyword evidence="5 8" id="KW-1133">Transmembrane helix</keyword>
<dbReference type="GO" id="GO:0005886">
    <property type="term" value="C:plasma membrane"/>
    <property type="evidence" value="ECO:0007669"/>
    <property type="project" value="UniProtKB-SubCell"/>
</dbReference>
<dbReference type="EMBL" id="BARU01032233">
    <property type="protein sequence ID" value="GAH68720.1"/>
    <property type="molecule type" value="Genomic_DNA"/>
</dbReference>
<evidence type="ECO:0000259" key="9">
    <source>
        <dbReference type="PROSITE" id="PS50850"/>
    </source>
</evidence>
<accession>X1IHJ1</accession>
<dbReference type="Pfam" id="PF05977">
    <property type="entry name" value="MFS_3"/>
    <property type="match status" value="1"/>
</dbReference>
<evidence type="ECO:0000256" key="4">
    <source>
        <dbReference type="ARBA" id="ARBA00022692"/>
    </source>
</evidence>
<evidence type="ECO:0000256" key="2">
    <source>
        <dbReference type="ARBA" id="ARBA00022448"/>
    </source>
</evidence>
<evidence type="ECO:0000313" key="10">
    <source>
        <dbReference type="EMBL" id="GAH68720.1"/>
    </source>
</evidence>
<comment type="caution">
    <text evidence="10">The sequence shown here is derived from an EMBL/GenBank/DDBJ whole genome shotgun (WGS) entry which is preliminary data.</text>
</comment>
<dbReference type="PANTHER" id="PTHR23513:SF11">
    <property type="entry name" value="STAPHYLOFERRIN A TRANSPORTER"/>
    <property type="match status" value="1"/>
</dbReference>
<name>X1IHJ1_9ZZZZ</name>
<dbReference type="InterPro" id="IPR036259">
    <property type="entry name" value="MFS_trans_sf"/>
</dbReference>